<dbReference type="EMBL" id="JNVM01000031">
    <property type="protein sequence ID" value="KEQ22827.1"/>
    <property type="molecule type" value="Genomic_DNA"/>
</dbReference>
<evidence type="ECO:0000313" key="1">
    <source>
        <dbReference type="EMBL" id="KEQ22827.1"/>
    </source>
</evidence>
<proteinExistence type="predicted"/>
<dbReference type="AlphaFoldDB" id="A0A081NWK4"/>
<accession>A0A081NWK4</accession>
<name>A0A081NWK4_9BACL</name>
<dbReference type="Gene3D" id="1.10.287.950">
    <property type="entry name" value="Methyl-accepting chemotaxis protein"/>
    <property type="match status" value="1"/>
</dbReference>
<reference evidence="1 2" key="1">
    <citation type="submission" date="2014-06" db="EMBL/GenBank/DDBJ databases">
        <title>Draft genome sequence of Paenibacillus sp. MSt1.</title>
        <authorList>
            <person name="Aw Y.K."/>
            <person name="Ong K.S."/>
            <person name="Gan H.M."/>
            <person name="Lee S.M."/>
        </authorList>
    </citation>
    <scope>NUCLEOTIDE SEQUENCE [LARGE SCALE GENOMIC DNA]</scope>
    <source>
        <strain evidence="1 2">MSt1</strain>
    </source>
</reference>
<sequence length="180" mass="19563">MTVSLRRILLVKSKCIPARKKKAPRKKRPTLLDIVNRLRHRLLRLFTSLNRRLHRISRDVSRLAGQVNAVSAQEKQLAVQLALTNQSLKGLSGKVAALAAQTEPFATQISNLQAEVASLTAPSRAVRTLLQERVGTTVSIDSNAGSISGTLTTVGDDFVQIKEPTGDIVLIPLVNVNSVT</sequence>
<gene>
    <name evidence="1" type="ORF">ET33_20980</name>
</gene>
<protein>
    <recommendedName>
        <fullName evidence="3">DUF2642 domain-containing protein</fullName>
    </recommendedName>
</protein>
<evidence type="ECO:0000313" key="2">
    <source>
        <dbReference type="Proteomes" id="UP000028123"/>
    </source>
</evidence>
<keyword evidence="2" id="KW-1185">Reference proteome</keyword>
<dbReference type="Proteomes" id="UP000028123">
    <property type="component" value="Unassembled WGS sequence"/>
</dbReference>
<evidence type="ECO:0008006" key="3">
    <source>
        <dbReference type="Google" id="ProtNLM"/>
    </source>
</evidence>
<organism evidence="1 2">
    <name type="scientific">Paenibacillus tyrfis</name>
    <dbReference type="NCBI Taxonomy" id="1501230"/>
    <lineage>
        <taxon>Bacteria</taxon>
        <taxon>Bacillati</taxon>
        <taxon>Bacillota</taxon>
        <taxon>Bacilli</taxon>
        <taxon>Bacillales</taxon>
        <taxon>Paenibacillaceae</taxon>
        <taxon>Paenibacillus</taxon>
    </lineage>
</organism>
<dbReference type="eggNOG" id="ENOG50306J4">
    <property type="taxonomic scope" value="Bacteria"/>
</dbReference>
<comment type="caution">
    <text evidence="1">The sequence shown here is derived from an EMBL/GenBank/DDBJ whole genome shotgun (WGS) entry which is preliminary data.</text>
</comment>